<keyword evidence="3" id="KW-1185">Reference proteome</keyword>
<feature type="compositionally biased region" description="Basic and acidic residues" evidence="1">
    <location>
        <begin position="131"/>
        <end position="142"/>
    </location>
</feature>
<sequence>MSDADPRRLTFEEATTRRGDGADEDVPEWLRLKRAKGAALRERLPKRSSGSTTSTPPVAARRASPPSWTPSPGSSGGRPRSSSSRVVELGVLDRFRLTATLVEEDEGGGEEEEEEDGDVDSDSASSSSGGLEREDLRMRVPEVFDADAATLAGGVPARPSRSPRKVEPMDGSTSSSRPPPPPTALTSLEFPETDRRAAAFQARCDEVLRAVDEEIERRRGMTSGVARIA</sequence>
<feature type="compositionally biased region" description="Acidic residues" evidence="1">
    <location>
        <begin position="102"/>
        <end position="121"/>
    </location>
</feature>
<gene>
    <name evidence="2" type="ORF">MICPUCDRAFT_54750</name>
</gene>
<proteinExistence type="predicted"/>
<protein>
    <submittedName>
        <fullName evidence="2">Predicted protein</fullName>
    </submittedName>
</protein>
<evidence type="ECO:0000313" key="3">
    <source>
        <dbReference type="Proteomes" id="UP000001876"/>
    </source>
</evidence>
<feature type="compositionally biased region" description="Low complexity" evidence="1">
    <location>
        <begin position="56"/>
        <end position="85"/>
    </location>
</feature>
<reference evidence="2 3" key="1">
    <citation type="journal article" date="2009" name="Science">
        <title>Green evolution and dynamic adaptations revealed by genomes of the marine picoeukaryotes Micromonas.</title>
        <authorList>
            <person name="Worden A.Z."/>
            <person name="Lee J.H."/>
            <person name="Mock T."/>
            <person name="Rouze P."/>
            <person name="Simmons M.P."/>
            <person name="Aerts A.L."/>
            <person name="Allen A.E."/>
            <person name="Cuvelier M.L."/>
            <person name="Derelle E."/>
            <person name="Everett M.V."/>
            <person name="Foulon E."/>
            <person name="Grimwood J."/>
            <person name="Gundlach H."/>
            <person name="Henrissat B."/>
            <person name="Napoli C."/>
            <person name="McDonald S.M."/>
            <person name="Parker M.S."/>
            <person name="Rombauts S."/>
            <person name="Salamov A."/>
            <person name="Von Dassow P."/>
            <person name="Badger J.H."/>
            <person name="Coutinho P.M."/>
            <person name="Demir E."/>
            <person name="Dubchak I."/>
            <person name="Gentemann C."/>
            <person name="Eikrem W."/>
            <person name="Gready J.E."/>
            <person name="John U."/>
            <person name="Lanier W."/>
            <person name="Lindquist E.A."/>
            <person name="Lucas S."/>
            <person name="Mayer K.F."/>
            <person name="Moreau H."/>
            <person name="Not F."/>
            <person name="Otillar R."/>
            <person name="Panaud O."/>
            <person name="Pangilinan J."/>
            <person name="Paulsen I."/>
            <person name="Piegu B."/>
            <person name="Poliakov A."/>
            <person name="Robbens S."/>
            <person name="Schmutz J."/>
            <person name="Toulza E."/>
            <person name="Wyss T."/>
            <person name="Zelensky A."/>
            <person name="Zhou K."/>
            <person name="Armbrust E.V."/>
            <person name="Bhattacharya D."/>
            <person name="Goodenough U.W."/>
            <person name="Van de Peer Y."/>
            <person name="Grigoriev I.V."/>
        </authorList>
    </citation>
    <scope>NUCLEOTIDE SEQUENCE [LARGE SCALE GENOMIC DNA]</scope>
    <source>
        <strain evidence="2 3">CCMP1545</strain>
    </source>
</reference>
<evidence type="ECO:0000256" key="1">
    <source>
        <dbReference type="SAM" id="MobiDB-lite"/>
    </source>
</evidence>
<name>C1NA39_MICPC</name>
<evidence type="ECO:0000313" key="2">
    <source>
        <dbReference type="EMBL" id="EEH51176.1"/>
    </source>
</evidence>
<dbReference type="GeneID" id="9690164"/>
<feature type="region of interest" description="Disordered" evidence="1">
    <location>
        <begin position="1"/>
        <end position="187"/>
    </location>
</feature>
<dbReference type="RefSeq" id="XP_003064842.1">
    <property type="nucleotide sequence ID" value="XM_003064796.1"/>
</dbReference>
<dbReference type="KEGG" id="mpp:MICPUCDRAFT_54750"/>
<dbReference type="EMBL" id="GG663752">
    <property type="protein sequence ID" value="EEH51176.1"/>
    <property type="molecule type" value="Genomic_DNA"/>
</dbReference>
<dbReference type="Proteomes" id="UP000001876">
    <property type="component" value="Unassembled WGS sequence"/>
</dbReference>
<organism evidence="3">
    <name type="scientific">Micromonas pusilla (strain CCMP1545)</name>
    <name type="common">Picoplanktonic green alga</name>
    <dbReference type="NCBI Taxonomy" id="564608"/>
    <lineage>
        <taxon>Eukaryota</taxon>
        <taxon>Viridiplantae</taxon>
        <taxon>Chlorophyta</taxon>
        <taxon>Mamiellophyceae</taxon>
        <taxon>Mamiellales</taxon>
        <taxon>Mamiellaceae</taxon>
        <taxon>Micromonas</taxon>
    </lineage>
</organism>
<feature type="compositionally biased region" description="Basic and acidic residues" evidence="1">
    <location>
        <begin position="1"/>
        <end position="21"/>
    </location>
</feature>
<dbReference type="AlphaFoldDB" id="C1NA39"/>
<accession>C1NA39</accession>